<dbReference type="AlphaFoldDB" id="A0A8S3XJX5"/>
<feature type="compositionally biased region" description="Polar residues" evidence="2">
    <location>
        <begin position="114"/>
        <end position="129"/>
    </location>
</feature>
<evidence type="ECO:0000256" key="2">
    <source>
        <dbReference type="SAM" id="MobiDB-lite"/>
    </source>
</evidence>
<dbReference type="PROSITE" id="PS51031">
    <property type="entry name" value="BESS"/>
    <property type="match status" value="1"/>
</dbReference>
<reference evidence="4" key="1">
    <citation type="submission" date="2021-04" db="EMBL/GenBank/DDBJ databases">
        <authorList>
            <person name="Tunstrom K."/>
        </authorList>
    </citation>
    <scope>NUCLEOTIDE SEQUENCE</scope>
</reference>
<keyword evidence="5" id="KW-1185">Reference proteome</keyword>
<keyword evidence="1" id="KW-0539">Nucleus</keyword>
<proteinExistence type="predicted"/>
<feature type="region of interest" description="Disordered" evidence="2">
    <location>
        <begin position="212"/>
        <end position="232"/>
    </location>
</feature>
<dbReference type="OrthoDB" id="6931899at2759"/>
<feature type="domain" description="BESS" evidence="3">
    <location>
        <begin position="167"/>
        <end position="206"/>
    </location>
</feature>
<feature type="compositionally biased region" description="Polar residues" evidence="2">
    <location>
        <begin position="93"/>
        <end position="106"/>
    </location>
</feature>
<evidence type="ECO:0000313" key="4">
    <source>
        <dbReference type="EMBL" id="CAG5019287.1"/>
    </source>
</evidence>
<comment type="subcellular location">
    <subcellularLocation>
        <location evidence="1">Nucleus</location>
    </subcellularLocation>
</comment>
<dbReference type="InterPro" id="IPR004210">
    <property type="entry name" value="BESS_motif"/>
</dbReference>
<comment type="caution">
    <text evidence="4">The sequence shown here is derived from an EMBL/GenBank/DDBJ whole genome shotgun (WGS) entry which is preliminary data.</text>
</comment>
<dbReference type="GO" id="GO:0005634">
    <property type="term" value="C:nucleus"/>
    <property type="evidence" value="ECO:0007669"/>
    <property type="project" value="UniProtKB-SubCell"/>
</dbReference>
<name>A0A8S3XJX5_PARAO</name>
<sequence length="232" mass="26818">MGMSEIARVVFKRSYPRVLPHYRPSQQAIQCAGAGVSNQFGLTARQKQLRKKWKNLRDQFGSGNGGEEIESMWPYFQLIQFINDDITPEVMTGNLQDSDSESLNESNHAEQENTDVMSPGVSSCSSRTNTSKRKTASNYRDDLIECERKKISLIEQKMASNSDQSEKCGDYHFFMSLLPQVKQFNELQKLRIQNKITQVIIDEAERIQFSHDPRYEDNYGEYSSRNYDHSNY</sequence>
<evidence type="ECO:0000259" key="3">
    <source>
        <dbReference type="PROSITE" id="PS51031"/>
    </source>
</evidence>
<gene>
    <name evidence="4" type="ORF">PAPOLLO_LOCUS17036</name>
</gene>
<dbReference type="Proteomes" id="UP000691718">
    <property type="component" value="Unassembled WGS sequence"/>
</dbReference>
<dbReference type="EMBL" id="CAJQZP010001129">
    <property type="protein sequence ID" value="CAG5019287.1"/>
    <property type="molecule type" value="Genomic_DNA"/>
</dbReference>
<organism evidence="4 5">
    <name type="scientific">Parnassius apollo</name>
    <name type="common">Apollo butterfly</name>
    <name type="synonym">Papilio apollo</name>
    <dbReference type="NCBI Taxonomy" id="110799"/>
    <lineage>
        <taxon>Eukaryota</taxon>
        <taxon>Metazoa</taxon>
        <taxon>Ecdysozoa</taxon>
        <taxon>Arthropoda</taxon>
        <taxon>Hexapoda</taxon>
        <taxon>Insecta</taxon>
        <taxon>Pterygota</taxon>
        <taxon>Neoptera</taxon>
        <taxon>Endopterygota</taxon>
        <taxon>Lepidoptera</taxon>
        <taxon>Glossata</taxon>
        <taxon>Ditrysia</taxon>
        <taxon>Papilionoidea</taxon>
        <taxon>Papilionidae</taxon>
        <taxon>Parnassiinae</taxon>
        <taxon>Parnassini</taxon>
        <taxon>Parnassius</taxon>
        <taxon>Parnassius</taxon>
    </lineage>
</organism>
<evidence type="ECO:0000313" key="5">
    <source>
        <dbReference type="Proteomes" id="UP000691718"/>
    </source>
</evidence>
<protein>
    <submittedName>
        <fullName evidence="4">(apollo) hypothetical protein</fullName>
    </submittedName>
</protein>
<dbReference type="Pfam" id="PF02944">
    <property type="entry name" value="BESS"/>
    <property type="match status" value="1"/>
</dbReference>
<feature type="region of interest" description="Disordered" evidence="2">
    <location>
        <begin position="90"/>
        <end position="137"/>
    </location>
</feature>
<accession>A0A8S3XJX5</accession>
<evidence type="ECO:0000256" key="1">
    <source>
        <dbReference type="PROSITE-ProRule" id="PRU00371"/>
    </source>
</evidence>
<dbReference type="GO" id="GO:0003677">
    <property type="term" value="F:DNA binding"/>
    <property type="evidence" value="ECO:0007669"/>
    <property type="project" value="InterPro"/>
</dbReference>